<accession>A0A9P8BTK7</accession>
<keyword evidence="3" id="KW-1185">Reference proteome</keyword>
<organism evidence="2 3">
    <name type="scientific">Linnemannia hyalina</name>
    <dbReference type="NCBI Taxonomy" id="64524"/>
    <lineage>
        <taxon>Eukaryota</taxon>
        <taxon>Fungi</taxon>
        <taxon>Fungi incertae sedis</taxon>
        <taxon>Mucoromycota</taxon>
        <taxon>Mortierellomycotina</taxon>
        <taxon>Mortierellomycetes</taxon>
        <taxon>Mortierellales</taxon>
        <taxon>Mortierellaceae</taxon>
        <taxon>Linnemannia</taxon>
    </lineage>
</organism>
<dbReference type="OrthoDB" id="2393824at2759"/>
<feature type="compositionally biased region" description="Basic and acidic residues" evidence="1">
    <location>
        <begin position="103"/>
        <end position="118"/>
    </location>
</feature>
<sequence>MADNPPTLQCLVDGEGTSNALLVEIPSSDTVPIKTKETNDPVVPANKHKPIVLNEIDSTTEIDPTDDISNAPPKETIYDIIQRLLRSYNPACSGPFAPEATTSDDKGTPLRGSPKNDHGIPNNDLITFFGVSGCGKTRAVVEMLAQNWGFYLNGSRADKGSRDVATLFESALDMPTRYFSSDKVQNGLNIMAITGCLLISRLMVLRYCLSFGRRDTFTCDRWMLLQVCPGVFDATVPDVFNVVFNAILHACHNQMPCIPFASLEHLLQDRFHQVQDQLSSFTSDSPTNKLLVVLNSAQALSDYGRDCFVSHADPSDLRSLLSPIIHGLRSISGNLRDYCVVTCGAGIGADELEALATSGGIGGNLDQIDRRIVDFPCWETEDQVSMYINDLGEAMSEDDRVMLHTLIPETAIQELFYKLRDRLHPIILNTPRWGFYFNAAANDLGSVDITALMSDIGTRLQPDRKANNRLARTITYLLLLSRLKILQHCLTISGSHQTFTSARWTILQTCSHVFFNDIFAQLFECLLPIFAQYQTPLTESVLVAAVQRGFQATRDLLEEHGKKGGLP</sequence>
<gene>
    <name evidence="2" type="ORF">KI688_011947</name>
</gene>
<name>A0A9P8BTK7_9FUNG</name>
<evidence type="ECO:0000256" key="1">
    <source>
        <dbReference type="SAM" id="MobiDB-lite"/>
    </source>
</evidence>
<reference evidence="2" key="1">
    <citation type="submission" date="2021-06" db="EMBL/GenBank/DDBJ databases">
        <title>Genome Sequence of Mortierella hyaline Strain SCG-10, a Cold-Adapted, Nitrate-Reducing Fungus Isolated from Soil in Minnesota, USA.</title>
        <authorList>
            <person name="Aldossari N."/>
        </authorList>
    </citation>
    <scope>NUCLEOTIDE SEQUENCE</scope>
    <source>
        <strain evidence="2">SCG-10</strain>
    </source>
</reference>
<proteinExistence type="predicted"/>
<evidence type="ECO:0000313" key="2">
    <source>
        <dbReference type="EMBL" id="KAG9067166.1"/>
    </source>
</evidence>
<comment type="caution">
    <text evidence="2">The sequence shown here is derived from an EMBL/GenBank/DDBJ whole genome shotgun (WGS) entry which is preliminary data.</text>
</comment>
<dbReference type="AlphaFoldDB" id="A0A9P8BTK7"/>
<dbReference type="Proteomes" id="UP000707451">
    <property type="component" value="Unassembled WGS sequence"/>
</dbReference>
<protein>
    <submittedName>
        <fullName evidence="2">Uncharacterized protein</fullName>
    </submittedName>
</protein>
<dbReference type="EMBL" id="JAHRHY010000008">
    <property type="protein sequence ID" value="KAG9067166.1"/>
    <property type="molecule type" value="Genomic_DNA"/>
</dbReference>
<evidence type="ECO:0000313" key="3">
    <source>
        <dbReference type="Proteomes" id="UP000707451"/>
    </source>
</evidence>
<feature type="region of interest" description="Disordered" evidence="1">
    <location>
        <begin position="95"/>
        <end position="118"/>
    </location>
</feature>